<keyword evidence="3" id="KW-1185">Reference proteome</keyword>
<gene>
    <name evidence="2" type="ORF">DPMN_148813</name>
</gene>
<protein>
    <submittedName>
        <fullName evidence="2">Uncharacterized protein</fullName>
    </submittedName>
</protein>
<evidence type="ECO:0000313" key="3">
    <source>
        <dbReference type="Proteomes" id="UP000828390"/>
    </source>
</evidence>
<name>A0A9D4FAB1_DREPO</name>
<feature type="compositionally biased region" description="Basic and acidic residues" evidence="1">
    <location>
        <begin position="95"/>
        <end position="104"/>
    </location>
</feature>
<feature type="compositionally biased region" description="Polar residues" evidence="1">
    <location>
        <begin position="114"/>
        <end position="130"/>
    </location>
</feature>
<proteinExistence type="predicted"/>
<feature type="region of interest" description="Disordered" evidence="1">
    <location>
        <begin position="87"/>
        <end position="130"/>
    </location>
</feature>
<reference evidence="2" key="1">
    <citation type="journal article" date="2019" name="bioRxiv">
        <title>The Genome of the Zebra Mussel, Dreissena polymorpha: A Resource for Invasive Species Research.</title>
        <authorList>
            <person name="McCartney M.A."/>
            <person name="Auch B."/>
            <person name="Kono T."/>
            <person name="Mallez S."/>
            <person name="Zhang Y."/>
            <person name="Obille A."/>
            <person name="Becker A."/>
            <person name="Abrahante J.E."/>
            <person name="Garbe J."/>
            <person name="Badalamenti J.P."/>
            <person name="Herman A."/>
            <person name="Mangelson H."/>
            <person name="Liachko I."/>
            <person name="Sullivan S."/>
            <person name="Sone E.D."/>
            <person name="Koren S."/>
            <person name="Silverstein K.A.T."/>
            <person name="Beckman K.B."/>
            <person name="Gohl D.M."/>
        </authorList>
    </citation>
    <scope>NUCLEOTIDE SEQUENCE</scope>
    <source>
        <strain evidence="2">Duluth1</strain>
        <tissue evidence="2">Whole animal</tissue>
    </source>
</reference>
<dbReference type="Proteomes" id="UP000828390">
    <property type="component" value="Unassembled WGS sequence"/>
</dbReference>
<sequence length="130" mass="14682">MRERIMIVLEATEERRILDPEALIRSLMTCDEHEYDQRQALLGKVDLARRGIEGEWLSDLAGFAFRMGFAMCSEAWIERHFATIPDWARSSGRPPCRDQRREDSSGGGACGHTTPIQVPSNSLTSKDVES</sequence>
<reference evidence="2" key="2">
    <citation type="submission" date="2020-11" db="EMBL/GenBank/DDBJ databases">
        <authorList>
            <person name="McCartney M.A."/>
            <person name="Auch B."/>
            <person name="Kono T."/>
            <person name="Mallez S."/>
            <person name="Becker A."/>
            <person name="Gohl D.M."/>
            <person name="Silverstein K.A.T."/>
            <person name="Koren S."/>
            <person name="Bechman K.B."/>
            <person name="Herman A."/>
            <person name="Abrahante J.E."/>
            <person name="Garbe J."/>
        </authorList>
    </citation>
    <scope>NUCLEOTIDE SEQUENCE</scope>
    <source>
        <strain evidence="2">Duluth1</strain>
        <tissue evidence="2">Whole animal</tissue>
    </source>
</reference>
<dbReference type="EMBL" id="JAIWYP010000007">
    <property type="protein sequence ID" value="KAH3795264.1"/>
    <property type="molecule type" value="Genomic_DNA"/>
</dbReference>
<accession>A0A9D4FAB1</accession>
<comment type="caution">
    <text evidence="2">The sequence shown here is derived from an EMBL/GenBank/DDBJ whole genome shotgun (WGS) entry which is preliminary data.</text>
</comment>
<evidence type="ECO:0000256" key="1">
    <source>
        <dbReference type="SAM" id="MobiDB-lite"/>
    </source>
</evidence>
<dbReference type="AlphaFoldDB" id="A0A9D4FAB1"/>
<evidence type="ECO:0000313" key="2">
    <source>
        <dbReference type="EMBL" id="KAH3795264.1"/>
    </source>
</evidence>
<organism evidence="2 3">
    <name type="scientific">Dreissena polymorpha</name>
    <name type="common">Zebra mussel</name>
    <name type="synonym">Mytilus polymorpha</name>
    <dbReference type="NCBI Taxonomy" id="45954"/>
    <lineage>
        <taxon>Eukaryota</taxon>
        <taxon>Metazoa</taxon>
        <taxon>Spiralia</taxon>
        <taxon>Lophotrochozoa</taxon>
        <taxon>Mollusca</taxon>
        <taxon>Bivalvia</taxon>
        <taxon>Autobranchia</taxon>
        <taxon>Heteroconchia</taxon>
        <taxon>Euheterodonta</taxon>
        <taxon>Imparidentia</taxon>
        <taxon>Neoheterodontei</taxon>
        <taxon>Myida</taxon>
        <taxon>Dreissenoidea</taxon>
        <taxon>Dreissenidae</taxon>
        <taxon>Dreissena</taxon>
    </lineage>
</organism>